<evidence type="ECO:0000256" key="2">
    <source>
        <dbReference type="ARBA" id="ARBA00022525"/>
    </source>
</evidence>
<protein>
    <submittedName>
        <fullName evidence="5 6">Avidin family</fullName>
    </submittedName>
</protein>
<dbReference type="InterPro" id="IPR005468">
    <property type="entry name" value="Avidin/str"/>
</dbReference>
<dbReference type="Pfam" id="PF01382">
    <property type="entry name" value="Avidin"/>
    <property type="match status" value="1"/>
</dbReference>
<keyword evidence="3 4" id="KW-0732">Signal</keyword>
<evidence type="ECO:0000313" key="5">
    <source>
        <dbReference type="EMBL" id="KTC96795.1"/>
    </source>
</evidence>
<dbReference type="Proteomes" id="UP000054698">
    <property type="component" value="Unassembled WGS sequence"/>
</dbReference>
<dbReference type="InterPro" id="IPR036896">
    <property type="entry name" value="Avidin-like_sf"/>
</dbReference>
<feature type="signal peptide" evidence="4">
    <location>
        <begin position="1"/>
        <end position="23"/>
    </location>
</feature>
<organism evidence="5 7">
    <name type="scientific">Legionella feeleii</name>
    <dbReference type="NCBI Taxonomy" id="453"/>
    <lineage>
        <taxon>Bacteria</taxon>
        <taxon>Pseudomonadati</taxon>
        <taxon>Pseudomonadota</taxon>
        <taxon>Gammaproteobacteria</taxon>
        <taxon>Legionellales</taxon>
        <taxon>Legionellaceae</taxon>
        <taxon>Legionella</taxon>
    </lineage>
</organism>
<keyword evidence="7" id="KW-1185">Reference proteome</keyword>
<dbReference type="SUPFAM" id="SSF50876">
    <property type="entry name" value="Avidin/streptavidin"/>
    <property type="match status" value="1"/>
</dbReference>
<dbReference type="GO" id="GO:0005576">
    <property type="term" value="C:extracellular region"/>
    <property type="evidence" value="ECO:0007669"/>
    <property type="project" value="UniProtKB-SubCell"/>
</dbReference>
<evidence type="ECO:0000313" key="6">
    <source>
        <dbReference type="EMBL" id="SPX60972.1"/>
    </source>
</evidence>
<sequence length="137" mass="14644">MLFKQLGYAALLGLTVVSQAGFAADAMVFKNEKGSVLELTVAKEGNVTGYFTTAVASKECQQAIGQKRPLVGYLTGNAFTISIDYPDCGSALSIIGNIAENKKSLDTTWVVAHQALNNQQPNLGARFIGHNSYTRVN</sequence>
<dbReference type="EMBL" id="UASS01000013">
    <property type="protein sequence ID" value="SPX60972.1"/>
    <property type="molecule type" value="Genomic_DNA"/>
</dbReference>
<dbReference type="AlphaFoldDB" id="A0A0W0TMM6"/>
<dbReference type="OrthoDB" id="5637373at2"/>
<dbReference type="EMBL" id="LNYB01000080">
    <property type="protein sequence ID" value="KTC96795.1"/>
    <property type="molecule type" value="Genomic_DNA"/>
</dbReference>
<dbReference type="GO" id="GO:0009374">
    <property type="term" value="F:biotin binding"/>
    <property type="evidence" value="ECO:0007669"/>
    <property type="project" value="InterPro"/>
</dbReference>
<dbReference type="Gene3D" id="2.40.128.30">
    <property type="entry name" value="Avidin-like"/>
    <property type="match status" value="1"/>
</dbReference>
<name>A0A0W0TMM6_9GAMM</name>
<dbReference type="Proteomes" id="UP000251942">
    <property type="component" value="Unassembled WGS sequence"/>
</dbReference>
<evidence type="ECO:0000256" key="1">
    <source>
        <dbReference type="ARBA" id="ARBA00004613"/>
    </source>
</evidence>
<reference evidence="5 7" key="1">
    <citation type="submission" date="2015-11" db="EMBL/GenBank/DDBJ databases">
        <title>Genomic analysis of 38 Legionella species identifies large and diverse effector repertoires.</title>
        <authorList>
            <person name="Burstein D."/>
            <person name="Amaro F."/>
            <person name="Zusman T."/>
            <person name="Lifshitz Z."/>
            <person name="Cohen O."/>
            <person name="Gilbert J.A."/>
            <person name="Pupko T."/>
            <person name="Shuman H.A."/>
            <person name="Segal G."/>
        </authorList>
    </citation>
    <scope>NUCLEOTIDE SEQUENCE [LARGE SCALE GENOMIC DNA]</scope>
    <source>
        <strain evidence="5 7">WO-44C</strain>
    </source>
</reference>
<feature type="chain" id="PRO_5036299240" evidence="4">
    <location>
        <begin position="24"/>
        <end position="137"/>
    </location>
</feature>
<evidence type="ECO:0000313" key="7">
    <source>
        <dbReference type="Proteomes" id="UP000054698"/>
    </source>
</evidence>
<reference evidence="6 8" key="2">
    <citation type="submission" date="2018-06" db="EMBL/GenBank/DDBJ databases">
        <authorList>
            <consortium name="Pathogen Informatics"/>
            <person name="Doyle S."/>
        </authorList>
    </citation>
    <scope>NUCLEOTIDE SEQUENCE [LARGE SCALE GENOMIC DNA]</scope>
    <source>
        <strain evidence="6 8">NCTC12022</strain>
    </source>
</reference>
<dbReference type="PATRIC" id="fig|453.4.peg.1879"/>
<evidence type="ECO:0000256" key="4">
    <source>
        <dbReference type="SAM" id="SignalP"/>
    </source>
</evidence>
<keyword evidence="2" id="KW-0964">Secreted</keyword>
<proteinExistence type="predicted"/>
<accession>A0A0W0TMM6</accession>
<gene>
    <name evidence="5" type="ORF">Lfee_1707</name>
    <name evidence="6" type="ORF">NCTC12022_01709</name>
</gene>
<dbReference type="STRING" id="453.Lfee_1707"/>
<evidence type="ECO:0000313" key="8">
    <source>
        <dbReference type="Proteomes" id="UP000251942"/>
    </source>
</evidence>
<dbReference type="RefSeq" id="WP_058445805.1">
    <property type="nucleotide sequence ID" value="NZ_CAAAHT010000002.1"/>
</dbReference>
<comment type="subcellular location">
    <subcellularLocation>
        <location evidence="1">Secreted</location>
    </subcellularLocation>
</comment>
<evidence type="ECO:0000256" key="3">
    <source>
        <dbReference type="ARBA" id="ARBA00022729"/>
    </source>
</evidence>